<evidence type="ECO:0000256" key="2">
    <source>
        <dbReference type="ARBA" id="ARBA00005120"/>
    </source>
</evidence>
<gene>
    <name evidence="12 14" type="primary">dapA</name>
    <name evidence="14" type="ORF">QF092_15405</name>
</gene>
<dbReference type="Proteomes" id="UP001230978">
    <property type="component" value="Chromosome"/>
</dbReference>
<dbReference type="Pfam" id="PF00701">
    <property type="entry name" value="DHDPS"/>
    <property type="match status" value="1"/>
</dbReference>
<comment type="catalytic activity">
    <reaction evidence="11 12">
        <text>L-aspartate 4-semialdehyde + pyruvate = (2S,4S)-4-hydroxy-2,3,4,5-tetrahydrodipicolinate + H2O + H(+)</text>
        <dbReference type="Rhea" id="RHEA:34171"/>
        <dbReference type="ChEBI" id="CHEBI:15361"/>
        <dbReference type="ChEBI" id="CHEBI:15377"/>
        <dbReference type="ChEBI" id="CHEBI:15378"/>
        <dbReference type="ChEBI" id="CHEBI:67139"/>
        <dbReference type="ChEBI" id="CHEBI:537519"/>
        <dbReference type="EC" id="4.3.3.7"/>
    </reaction>
</comment>
<dbReference type="PANTHER" id="PTHR12128">
    <property type="entry name" value="DIHYDRODIPICOLINATE SYNTHASE"/>
    <property type="match status" value="1"/>
</dbReference>
<dbReference type="EMBL" id="CP124535">
    <property type="protein sequence ID" value="WGV15628.1"/>
    <property type="molecule type" value="Genomic_DNA"/>
</dbReference>
<keyword evidence="15" id="KW-1185">Reference proteome</keyword>
<comment type="function">
    <text evidence="1 12">Catalyzes the condensation of (S)-aspartate-beta-semialdehyde [(S)-ASA] and pyruvate to 4-hydroxy-tetrahydrodipicolinate (HTPA).</text>
</comment>
<evidence type="ECO:0000256" key="12">
    <source>
        <dbReference type="HAMAP-Rule" id="MF_00418"/>
    </source>
</evidence>
<evidence type="ECO:0000256" key="13">
    <source>
        <dbReference type="PIRNR" id="PIRNR001365"/>
    </source>
</evidence>
<feature type="active site" description="Schiff-base intermediate with substrate" evidence="12">
    <location>
        <position position="160"/>
    </location>
</feature>
<feature type="site" description="Part of a proton relay during catalysis" evidence="12">
    <location>
        <position position="43"/>
    </location>
</feature>
<evidence type="ECO:0000256" key="1">
    <source>
        <dbReference type="ARBA" id="ARBA00003294"/>
    </source>
</evidence>
<evidence type="ECO:0000313" key="15">
    <source>
        <dbReference type="Proteomes" id="UP001230978"/>
    </source>
</evidence>
<comment type="similarity">
    <text evidence="3 12 13">Belongs to the DapA family.</text>
</comment>
<evidence type="ECO:0000256" key="9">
    <source>
        <dbReference type="ARBA" id="ARBA00023239"/>
    </source>
</evidence>
<dbReference type="PRINTS" id="PR00146">
    <property type="entry name" value="DHPICSNTHASE"/>
</dbReference>
<keyword evidence="5 12" id="KW-0963">Cytoplasm</keyword>
<keyword evidence="7 12" id="KW-0220">Diaminopimelate biosynthesis</keyword>
<evidence type="ECO:0000256" key="5">
    <source>
        <dbReference type="ARBA" id="ARBA00022490"/>
    </source>
</evidence>
<keyword evidence="8 12" id="KW-0457">Lysine biosynthesis</keyword>
<feature type="binding site" evidence="12">
    <location>
        <position position="202"/>
    </location>
    <ligand>
        <name>pyruvate</name>
        <dbReference type="ChEBI" id="CHEBI:15361"/>
    </ligand>
</feature>
<proteinExistence type="inferred from homology"/>
<evidence type="ECO:0000256" key="4">
    <source>
        <dbReference type="ARBA" id="ARBA00012086"/>
    </source>
</evidence>
<protein>
    <recommendedName>
        <fullName evidence="4 12">4-hydroxy-tetrahydrodipicolinate synthase</fullName>
        <shortName evidence="12">HTPA synthase</shortName>
        <ecNumber evidence="4 12">4.3.3.7</ecNumber>
    </recommendedName>
</protein>
<dbReference type="NCBIfam" id="TIGR00674">
    <property type="entry name" value="dapA"/>
    <property type="match status" value="1"/>
</dbReference>
<evidence type="ECO:0000313" key="14">
    <source>
        <dbReference type="EMBL" id="WGV15628.1"/>
    </source>
</evidence>
<dbReference type="SUPFAM" id="SSF51569">
    <property type="entry name" value="Aldolase"/>
    <property type="match status" value="1"/>
</dbReference>
<feature type="active site" description="Proton donor/acceptor" evidence="12">
    <location>
        <position position="132"/>
    </location>
</feature>
<dbReference type="SMART" id="SM01130">
    <property type="entry name" value="DHDPS"/>
    <property type="match status" value="1"/>
</dbReference>
<reference evidence="14 15" key="1">
    <citation type="submission" date="2023-04" db="EMBL/GenBank/DDBJ databases">
        <title>YMD61, complete Genome.</title>
        <authorList>
            <person name="Zhang J."/>
        </authorList>
    </citation>
    <scope>NUCLEOTIDE SEQUENCE [LARGE SCALE GENOMIC DNA]</scope>
    <source>
        <strain evidence="14 15">YMD61</strain>
    </source>
</reference>
<accession>A0ABY8Q436</accession>
<dbReference type="PANTHER" id="PTHR12128:SF66">
    <property type="entry name" value="4-HYDROXY-2-OXOGLUTARATE ALDOLASE, MITOCHONDRIAL"/>
    <property type="match status" value="1"/>
</dbReference>
<dbReference type="InterPro" id="IPR005263">
    <property type="entry name" value="DapA"/>
</dbReference>
<keyword evidence="6 12" id="KW-0028">Amino-acid biosynthesis</keyword>
<dbReference type="EC" id="4.3.3.7" evidence="4 12"/>
<evidence type="ECO:0000256" key="7">
    <source>
        <dbReference type="ARBA" id="ARBA00022915"/>
    </source>
</evidence>
<dbReference type="GO" id="GO:0008840">
    <property type="term" value="F:4-hydroxy-tetrahydrodipicolinate synthase activity"/>
    <property type="evidence" value="ECO:0007669"/>
    <property type="project" value="UniProtKB-EC"/>
</dbReference>
<dbReference type="PIRSF" id="PIRSF001365">
    <property type="entry name" value="DHDPS"/>
    <property type="match status" value="1"/>
</dbReference>
<dbReference type="InterPro" id="IPR013785">
    <property type="entry name" value="Aldolase_TIM"/>
</dbReference>
<comment type="subunit">
    <text evidence="12">Homotetramer; dimer of dimers.</text>
</comment>
<evidence type="ECO:0000256" key="10">
    <source>
        <dbReference type="ARBA" id="ARBA00023270"/>
    </source>
</evidence>
<evidence type="ECO:0000256" key="11">
    <source>
        <dbReference type="ARBA" id="ARBA00047836"/>
    </source>
</evidence>
<dbReference type="InterPro" id="IPR002220">
    <property type="entry name" value="DapA-like"/>
</dbReference>
<name>A0ABY8Q436_9RHOB</name>
<dbReference type="InterPro" id="IPR020625">
    <property type="entry name" value="Schiff_base-form_aldolases_AS"/>
</dbReference>
<dbReference type="CDD" id="cd00950">
    <property type="entry name" value="DHDPS"/>
    <property type="match status" value="1"/>
</dbReference>
<keyword evidence="9 12" id="KW-0456">Lyase</keyword>
<comment type="caution">
    <text evidence="12">Was originally thought to be a dihydrodipicolinate synthase (DHDPS), catalyzing the condensation of (S)-aspartate-beta-semialdehyde [(S)-ASA] and pyruvate to dihydrodipicolinate (DHDP). However, it was shown in E.coli that the product of the enzymatic reaction is not dihydrodipicolinate but in fact (4S)-4-hydroxy-2,3,4,5-tetrahydro-(2S)-dipicolinic acid (HTPA), and that the consecutive dehydration reaction leading to DHDP is not spontaneous but catalyzed by DapB.</text>
</comment>
<dbReference type="InterPro" id="IPR020624">
    <property type="entry name" value="Schiff_base-form_aldolases_CS"/>
</dbReference>
<evidence type="ECO:0000256" key="3">
    <source>
        <dbReference type="ARBA" id="ARBA00007592"/>
    </source>
</evidence>
<dbReference type="HAMAP" id="MF_00418">
    <property type="entry name" value="DapA"/>
    <property type="match status" value="1"/>
</dbReference>
<feature type="binding site" evidence="12">
    <location>
        <position position="44"/>
    </location>
    <ligand>
        <name>pyruvate</name>
        <dbReference type="ChEBI" id="CHEBI:15361"/>
    </ligand>
</feature>
<comment type="pathway">
    <text evidence="2 12">Amino-acid biosynthesis; L-lysine biosynthesis via DAP pathway; (S)-tetrahydrodipicolinate from L-aspartate: step 3/4.</text>
</comment>
<evidence type="ECO:0000256" key="8">
    <source>
        <dbReference type="ARBA" id="ARBA00023154"/>
    </source>
</evidence>
<evidence type="ECO:0000256" key="6">
    <source>
        <dbReference type="ARBA" id="ARBA00022605"/>
    </source>
</evidence>
<feature type="site" description="Part of a proton relay during catalysis" evidence="12">
    <location>
        <position position="106"/>
    </location>
</feature>
<dbReference type="RefSeq" id="WP_281465183.1">
    <property type="nucleotide sequence ID" value="NZ_CP124535.1"/>
</dbReference>
<organism evidence="14 15">
    <name type="scientific">Fuscovulum ytuae</name>
    <dbReference type="NCBI Taxonomy" id="3042299"/>
    <lineage>
        <taxon>Bacteria</taxon>
        <taxon>Pseudomonadati</taxon>
        <taxon>Pseudomonadota</taxon>
        <taxon>Alphaproteobacteria</taxon>
        <taxon>Rhodobacterales</taxon>
        <taxon>Paracoccaceae</taxon>
        <taxon>Fuscovulum</taxon>
    </lineage>
</organism>
<sequence>MIQGSIPALVTPFKNGELDLDTLKKLVDWQIEQGSTGLVPVGTTGESPTLSHEEHEAVVEAVVKFAAGRVPVIAGAGSNNTVEGIRLIQHAERVGADAALVVTPYYNKPTQAGMIAHYTALHDCCTLPIIIYNIPGRSVVDMTPETMGKLAQLPRIIGVKDATGKIERVSMQRASCGPDFIQLSGEDATALGFNAHGGTGCISVTANVAPKLCAEFQQATLAGDYRKALAYQDRLMPLHEAIFIEPGLAGAKYGLSLLGRCTEEVRLPLVGLTDATKARIKAAMEHAGIL</sequence>
<dbReference type="PROSITE" id="PS00666">
    <property type="entry name" value="DHDPS_2"/>
    <property type="match status" value="1"/>
</dbReference>
<comment type="subcellular location">
    <subcellularLocation>
        <location evidence="12">Cytoplasm</location>
    </subcellularLocation>
</comment>
<keyword evidence="10 12" id="KW-0704">Schiff base</keyword>
<dbReference type="Gene3D" id="3.20.20.70">
    <property type="entry name" value="Aldolase class I"/>
    <property type="match status" value="1"/>
</dbReference>
<dbReference type="PROSITE" id="PS00665">
    <property type="entry name" value="DHDPS_1"/>
    <property type="match status" value="1"/>
</dbReference>